<dbReference type="Proteomes" id="UP000823388">
    <property type="component" value="Chromosome 4K"/>
</dbReference>
<gene>
    <name evidence="9" type="ORF">PVAP13_4KG387800</name>
</gene>
<dbReference type="Gene3D" id="1.10.630.10">
    <property type="entry name" value="Cytochrome P450"/>
    <property type="match status" value="1"/>
</dbReference>
<dbReference type="GO" id="GO:0020037">
    <property type="term" value="F:heme binding"/>
    <property type="evidence" value="ECO:0007669"/>
    <property type="project" value="InterPro"/>
</dbReference>
<evidence type="ECO:0000256" key="6">
    <source>
        <dbReference type="PIRSR" id="PIRSR602401-1"/>
    </source>
</evidence>
<keyword evidence="5 6" id="KW-0408">Iron</keyword>
<dbReference type="CDD" id="cd11043">
    <property type="entry name" value="CYP90-like"/>
    <property type="match status" value="1"/>
</dbReference>
<evidence type="ECO:0000256" key="8">
    <source>
        <dbReference type="SAM" id="Phobius"/>
    </source>
</evidence>
<dbReference type="PANTHER" id="PTHR24286">
    <property type="entry name" value="CYTOCHROME P450 26"/>
    <property type="match status" value="1"/>
</dbReference>
<dbReference type="GO" id="GO:0004497">
    <property type="term" value="F:monooxygenase activity"/>
    <property type="evidence" value="ECO:0007669"/>
    <property type="project" value="UniProtKB-KW"/>
</dbReference>
<dbReference type="GO" id="GO:0016705">
    <property type="term" value="F:oxidoreductase activity, acting on paired donors, with incorporation or reduction of molecular oxygen"/>
    <property type="evidence" value="ECO:0007669"/>
    <property type="project" value="InterPro"/>
</dbReference>
<feature type="binding site" description="axial binding residue" evidence="6">
    <location>
        <position position="450"/>
    </location>
    <ligand>
        <name>heme</name>
        <dbReference type="ChEBI" id="CHEBI:30413"/>
    </ligand>
    <ligandPart>
        <name>Fe</name>
        <dbReference type="ChEBI" id="CHEBI:18248"/>
    </ligandPart>
</feature>
<evidence type="ECO:0000256" key="1">
    <source>
        <dbReference type="ARBA" id="ARBA00001971"/>
    </source>
</evidence>
<dbReference type="Pfam" id="PF00067">
    <property type="entry name" value="p450"/>
    <property type="match status" value="1"/>
</dbReference>
<comment type="caution">
    <text evidence="9">The sequence shown here is derived from an EMBL/GenBank/DDBJ whole genome shotgun (WGS) entry which is preliminary data.</text>
</comment>
<dbReference type="PROSITE" id="PS00086">
    <property type="entry name" value="CYTOCHROME_P450"/>
    <property type="match status" value="1"/>
</dbReference>
<dbReference type="OrthoDB" id="3945418at2759"/>
<keyword evidence="10" id="KW-1185">Reference proteome</keyword>
<sequence>MEWSRNPTRQLLLQIWSSANLLIGAMDVTPAMLAAAVAVLAVVASLPVLLRLLSASTGGKKTKLPLPPGPFGLPFIGQTLSLVRALRANTADDWLRRCVAAYGPVSRLSLFGCPTAFLVGPAANKFIFASAAVTAKTPESLARMVGRRTIREVVGDEHRRVRAMMVQFLRVDAVKRYVASMDGEVRRHLDEEWRGRGTVAVMPAMKLLTFDVMCTAIFGLGRDAVRRELWTEFQQLVRGIWAVPVNLPFTTYSRCLAASRRGRHAVAGVIQERRAKLERGESAPSSDVVTNMLAEGLPDEEIIDNVMFLMVAAHDTTAALLTFLIRQLEADKDAYDKVVHEQEEIARSKAPGEALSWEDLVRMRYTWAAAMETLRMVPPVFSMMRKTVADVEYGGYLIPEGWQVIHAANMTQWDPAIFPEPGRFDPARFENPSGVPPFAFVPFGGGARVCPGNEFARVETLVAVHYIVTRFRWKLAAGCDRSFSRFPLPYPSQGLLIDIEPIQK</sequence>
<comment type="similarity">
    <text evidence="2 7">Belongs to the cytochrome P450 family.</text>
</comment>
<evidence type="ECO:0000256" key="5">
    <source>
        <dbReference type="ARBA" id="ARBA00023004"/>
    </source>
</evidence>
<keyword evidence="6 7" id="KW-0349">Heme</keyword>
<evidence type="ECO:0000256" key="4">
    <source>
        <dbReference type="ARBA" id="ARBA00023002"/>
    </source>
</evidence>
<dbReference type="GO" id="GO:0016125">
    <property type="term" value="P:sterol metabolic process"/>
    <property type="evidence" value="ECO:0007669"/>
    <property type="project" value="TreeGrafter"/>
</dbReference>
<comment type="cofactor">
    <cofactor evidence="1 6">
        <name>heme</name>
        <dbReference type="ChEBI" id="CHEBI:30413"/>
    </cofactor>
</comment>
<keyword evidence="8" id="KW-0472">Membrane</keyword>
<reference evidence="9" key="1">
    <citation type="submission" date="2020-05" db="EMBL/GenBank/DDBJ databases">
        <title>WGS assembly of Panicum virgatum.</title>
        <authorList>
            <person name="Lovell J.T."/>
            <person name="Jenkins J."/>
            <person name="Shu S."/>
            <person name="Juenger T.E."/>
            <person name="Schmutz J."/>
        </authorList>
    </citation>
    <scope>NUCLEOTIDE SEQUENCE</scope>
    <source>
        <strain evidence="9">AP13</strain>
    </source>
</reference>
<dbReference type="GO" id="GO:0005506">
    <property type="term" value="F:iron ion binding"/>
    <property type="evidence" value="ECO:0007669"/>
    <property type="project" value="InterPro"/>
</dbReference>
<protein>
    <recommendedName>
        <fullName evidence="11">Cytochrome P450 716B1</fullName>
    </recommendedName>
</protein>
<organism evidence="9 10">
    <name type="scientific">Panicum virgatum</name>
    <name type="common">Blackwell switchgrass</name>
    <dbReference type="NCBI Taxonomy" id="38727"/>
    <lineage>
        <taxon>Eukaryota</taxon>
        <taxon>Viridiplantae</taxon>
        <taxon>Streptophyta</taxon>
        <taxon>Embryophyta</taxon>
        <taxon>Tracheophyta</taxon>
        <taxon>Spermatophyta</taxon>
        <taxon>Magnoliopsida</taxon>
        <taxon>Liliopsida</taxon>
        <taxon>Poales</taxon>
        <taxon>Poaceae</taxon>
        <taxon>PACMAD clade</taxon>
        <taxon>Panicoideae</taxon>
        <taxon>Panicodae</taxon>
        <taxon>Paniceae</taxon>
        <taxon>Panicinae</taxon>
        <taxon>Panicum</taxon>
        <taxon>Panicum sect. Hiantes</taxon>
    </lineage>
</organism>
<dbReference type="AlphaFoldDB" id="A0A8T0TSU2"/>
<dbReference type="PRINTS" id="PR00463">
    <property type="entry name" value="EP450I"/>
</dbReference>
<dbReference type="InterPro" id="IPR002401">
    <property type="entry name" value="Cyt_P450_E_grp-I"/>
</dbReference>
<dbReference type="FunFam" id="1.10.630.10:FF:000022">
    <property type="entry name" value="Taxadiene 5-alpha hydroxylase"/>
    <property type="match status" value="1"/>
</dbReference>
<dbReference type="SUPFAM" id="SSF48264">
    <property type="entry name" value="Cytochrome P450"/>
    <property type="match status" value="1"/>
</dbReference>
<keyword evidence="7" id="KW-0503">Monooxygenase</keyword>
<evidence type="ECO:0000256" key="3">
    <source>
        <dbReference type="ARBA" id="ARBA00022723"/>
    </source>
</evidence>
<dbReference type="InterPro" id="IPR001128">
    <property type="entry name" value="Cyt_P450"/>
</dbReference>
<name>A0A8T0TSU2_PANVG</name>
<dbReference type="PRINTS" id="PR00385">
    <property type="entry name" value="P450"/>
</dbReference>
<dbReference type="InterPro" id="IPR036396">
    <property type="entry name" value="Cyt_P450_sf"/>
</dbReference>
<evidence type="ECO:0008006" key="11">
    <source>
        <dbReference type="Google" id="ProtNLM"/>
    </source>
</evidence>
<keyword evidence="8" id="KW-1133">Transmembrane helix</keyword>
<feature type="transmembrane region" description="Helical" evidence="8">
    <location>
        <begin position="31"/>
        <end position="53"/>
    </location>
</feature>
<keyword evidence="8" id="KW-0812">Transmembrane</keyword>
<evidence type="ECO:0000256" key="7">
    <source>
        <dbReference type="RuleBase" id="RU000461"/>
    </source>
</evidence>
<keyword evidence="3 6" id="KW-0479">Metal-binding</keyword>
<proteinExistence type="inferred from homology"/>
<accession>A0A8T0TSU2</accession>
<dbReference type="PANTHER" id="PTHR24286:SF364">
    <property type="entry name" value="CYTOCHROME P450 FAMILY 718"/>
    <property type="match status" value="1"/>
</dbReference>
<evidence type="ECO:0000256" key="2">
    <source>
        <dbReference type="ARBA" id="ARBA00010617"/>
    </source>
</evidence>
<evidence type="ECO:0000313" key="10">
    <source>
        <dbReference type="Proteomes" id="UP000823388"/>
    </source>
</evidence>
<dbReference type="EMBL" id="CM029043">
    <property type="protein sequence ID" value="KAG2613890.1"/>
    <property type="molecule type" value="Genomic_DNA"/>
</dbReference>
<dbReference type="InterPro" id="IPR017972">
    <property type="entry name" value="Cyt_P450_CS"/>
</dbReference>
<evidence type="ECO:0000313" key="9">
    <source>
        <dbReference type="EMBL" id="KAG2613890.1"/>
    </source>
</evidence>
<keyword evidence="4 7" id="KW-0560">Oxidoreductase</keyword>